<feature type="region of interest" description="Disordered" evidence="13">
    <location>
        <begin position="837"/>
        <end position="890"/>
    </location>
</feature>
<dbReference type="EMBL" id="NWUJ01000014">
    <property type="protein sequence ID" value="PFH31627.1"/>
    <property type="molecule type" value="Genomic_DNA"/>
</dbReference>
<dbReference type="RefSeq" id="XP_029215636.1">
    <property type="nucleotide sequence ID" value="XM_029361281.1"/>
</dbReference>
<evidence type="ECO:0000256" key="12">
    <source>
        <dbReference type="RuleBase" id="RU003410"/>
    </source>
</evidence>
<reference evidence="15 16" key="1">
    <citation type="submission" date="2017-09" db="EMBL/GenBank/DDBJ databases">
        <title>Genome sequencing of Besnoitia besnoiti strain Bb-Ger1.</title>
        <authorList>
            <person name="Schares G."/>
            <person name="Venepally P."/>
            <person name="Lorenzi H.A."/>
        </authorList>
    </citation>
    <scope>NUCLEOTIDE SEQUENCE [LARGE SCALE GENOMIC DNA]</scope>
    <source>
        <strain evidence="15 16">Bb-Ger1</strain>
    </source>
</reference>
<accession>A0A2A9M7K5</accession>
<evidence type="ECO:0000256" key="7">
    <source>
        <dbReference type="ARBA" id="ARBA00023002"/>
    </source>
</evidence>
<keyword evidence="6 11" id="KW-0067">ATP-binding</keyword>
<feature type="region of interest" description="Disordered" evidence="13">
    <location>
        <begin position="26"/>
        <end position="52"/>
    </location>
</feature>
<comment type="function">
    <text evidence="9 12">Provides the precursors necessary for DNA synthesis. Catalyzes the biosynthesis of deoxyribonucleotides from the corresponding ribonucleotides.</text>
</comment>
<dbReference type="Pfam" id="PF00317">
    <property type="entry name" value="Ribonuc_red_lgN"/>
    <property type="match status" value="1"/>
</dbReference>
<dbReference type="Proteomes" id="UP000224006">
    <property type="component" value="Unassembled WGS sequence"/>
</dbReference>
<dbReference type="GeneID" id="40307653"/>
<feature type="compositionally biased region" description="Low complexity" evidence="13">
    <location>
        <begin position="837"/>
        <end position="848"/>
    </location>
</feature>
<gene>
    <name evidence="15" type="ORF">BESB_026010</name>
</gene>
<evidence type="ECO:0000256" key="5">
    <source>
        <dbReference type="ARBA" id="ARBA00022741"/>
    </source>
</evidence>
<keyword evidence="8 12" id="KW-0215">Deoxyribonucleotide synthesis</keyword>
<keyword evidence="5 11" id="KW-0547">Nucleotide-binding</keyword>
<dbReference type="KEGG" id="bbes:BESB_026010"/>
<dbReference type="InterPro" id="IPR000788">
    <property type="entry name" value="RNR_lg_C"/>
</dbReference>
<comment type="caution">
    <text evidence="15">The sequence shown here is derived from an EMBL/GenBank/DDBJ whole genome shotgun (WGS) entry which is preliminary data.</text>
</comment>
<sequence>MLAPSASSVAAAAGSPAGLHVGLPPKSAFSTAPDGPSPSIKNGSAVSSPMHAGATGGRGMYVVNRKGEEESVSFDQILKRIEKLSFGLHPLVDPARVAQAVINGMYAGIKTSELDELAAQTSAYMAASHPDFSKLAARIAIDNLHKNTSDNFFHVIEQLHGYVDKMGREARLVSTEVRDFVEANQKTLNDAIDYSRDFDYDYFGFKTLERSYLLKVHGRIVERPQHMLMRVACGIHCGDVERVVETYQLMSQKFFTHATPTLFNAGTPRPQMSSCFLLTMQEDSIDGIFSTLKRCALISKTAGGLGLAVSDIRATNSYIRGTNGYSNGLLPMLRVFNDAARYVDQGGGKRKGSLAIYLEPWHYDVFDFLDIKKNHGKEERRARDLFCALWIPDLFMERVSENADWTLMCPNECPGLTEVWGDEFKRLYEKYEREGRGRKTIPAQHLWFAILQAQIETGTPYMLYKDACNRKSNQKNLGTIKCSNLCTEIVEYTSPDEVAVCNLASISLPKFVDRETRTFNYEHMKQIVKVMTRNLNRVIDRNYYPIPEARNSNMRHRPIGLGVQGLADAFMLLRYPFDSAEARELNRNIFECIYYAALEASCELAAAEGPYETYEGSPASEGLLQFDMWDVTPSSGLCDWASLRERIKKHGLRNSLLVSPMPTASTSQILGNNEAFEPYTSNIYYRRVLSGEFFVVNPHLLRDLLERDLWTEEVKQQLIAHNGSVQNMDIIPDDLKALYKTVWEIKQRVILDLAIDRSPYIDQSHSLNIHMVNPTYAKLSTMHFYGWRGGLKTGLYYLRTQAAADAIKFTVDSQLAMSAKAKLNSAVLPTTGVLGTAMTTTTSTSGGSLEDEPKRQDSMTEESSATVSAPVCRWRPRGASPDEPCEMCSG</sequence>
<dbReference type="Pfam" id="PF03477">
    <property type="entry name" value="ATP-cone"/>
    <property type="match status" value="1"/>
</dbReference>
<keyword evidence="16" id="KW-1185">Reference proteome</keyword>
<evidence type="ECO:0000256" key="8">
    <source>
        <dbReference type="ARBA" id="ARBA00023116"/>
    </source>
</evidence>
<evidence type="ECO:0000256" key="1">
    <source>
        <dbReference type="ARBA" id="ARBA00010406"/>
    </source>
</evidence>
<dbReference type="PANTHER" id="PTHR11573">
    <property type="entry name" value="RIBONUCLEOSIDE-DIPHOSPHATE REDUCTASE LARGE CHAIN"/>
    <property type="match status" value="1"/>
</dbReference>
<dbReference type="PROSITE" id="PS00089">
    <property type="entry name" value="RIBORED_LARGE"/>
    <property type="match status" value="1"/>
</dbReference>
<protein>
    <recommendedName>
        <fullName evidence="3 12">Ribonucleoside-diphosphate reductase</fullName>
        <ecNumber evidence="3 12">1.17.4.1</ecNumber>
    </recommendedName>
</protein>
<evidence type="ECO:0000256" key="13">
    <source>
        <dbReference type="SAM" id="MobiDB-lite"/>
    </source>
</evidence>
<dbReference type="STRING" id="94643.A0A2A9M7K5"/>
<evidence type="ECO:0000256" key="4">
    <source>
        <dbReference type="ARBA" id="ARBA00022533"/>
    </source>
</evidence>
<dbReference type="VEuPathDB" id="ToxoDB:BESB_026010"/>
<evidence type="ECO:0000256" key="9">
    <source>
        <dbReference type="ARBA" id="ARBA00024942"/>
    </source>
</evidence>
<dbReference type="PROSITE" id="PS51161">
    <property type="entry name" value="ATP_CONE"/>
    <property type="match status" value="1"/>
</dbReference>
<dbReference type="PANTHER" id="PTHR11573:SF6">
    <property type="entry name" value="RIBONUCLEOSIDE-DIPHOSPHATE REDUCTASE LARGE SUBUNIT"/>
    <property type="match status" value="1"/>
</dbReference>
<evidence type="ECO:0000256" key="10">
    <source>
        <dbReference type="ARBA" id="ARBA00047754"/>
    </source>
</evidence>
<evidence type="ECO:0000256" key="3">
    <source>
        <dbReference type="ARBA" id="ARBA00012274"/>
    </source>
</evidence>
<dbReference type="SUPFAM" id="SSF51998">
    <property type="entry name" value="PFL-like glycyl radical enzymes"/>
    <property type="match status" value="1"/>
</dbReference>
<evidence type="ECO:0000259" key="14">
    <source>
        <dbReference type="PROSITE" id="PS51161"/>
    </source>
</evidence>
<dbReference type="Gene3D" id="3.20.70.20">
    <property type="match status" value="1"/>
</dbReference>
<dbReference type="GO" id="GO:0009263">
    <property type="term" value="P:deoxyribonucleotide biosynthetic process"/>
    <property type="evidence" value="ECO:0007669"/>
    <property type="project" value="UniProtKB-KW"/>
</dbReference>
<keyword evidence="4" id="KW-0021">Allosteric enzyme</keyword>
<evidence type="ECO:0000256" key="6">
    <source>
        <dbReference type="ARBA" id="ARBA00022840"/>
    </source>
</evidence>
<evidence type="ECO:0000313" key="15">
    <source>
        <dbReference type="EMBL" id="PFH31627.1"/>
    </source>
</evidence>
<dbReference type="InterPro" id="IPR008926">
    <property type="entry name" value="RNR_R1-su_N"/>
</dbReference>
<feature type="domain" description="ATP-cone" evidence="14">
    <location>
        <begin position="60"/>
        <end position="150"/>
    </location>
</feature>
<dbReference type="CDD" id="cd01679">
    <property type="entry name" value="RNR_I"/>
    <property type="match status" value="1"/>
</dbReference>
<dbReference type="SUPFAM" id="SSF48168">
    <property type="entry name" value="R1 subunit of ribonucleotide reductase, N-terminal domain"/>
    <property type="match status" value="1"/>
</dbReference>
<organism evidence="15 16">
    <name type="scientific">Besnoitia besnoiti</name>
    <name type="common">Apicomplexan protozoan</name>
    <dbReference type="NCBI Taxonomy" id="94643"/>
    <lineage>
        <taxon>Eukaryota</taxon>
        <taxon>Sar</taxon>
        <taxon>Alveolata</taxon>
        <taxon>Apicomplexa</taxon>
        <taxon>Conoidasida</taxon>
        <taxon>Coccidia</taxon>
        <taxon>Eucoccidiorida</taxon>
        <taxon>Eimeriorina</taxon>
        <taxon>Sarcocystidae</taxon>
        <taxon>Besnoitia</taxon>
    </lineage>
</organism>
<dbReference type="NCBIfam" id="TIGR02506">
    <property type="entry name" value="NrdE_NrdA"/>
    <property type="match status" value="1"/>
</dbReference>
<dbReference type="GO" id="GO:0005524">
    <property type="term" value="F:ATP binding"/>
    <property type="evidence" value="ECO:0007669"/>
    <property type="project" value="UniProtKB-UniRule"/>
</dbReference>
<dbReference type="InterPro" id="IPR013509">
    <property type="entry name" value="RNR_lsu_N"/>
</dbReference>
<dbReference type="EC" id="1.17.4.1" evidence="3 12"/>
<keyword evidence="7 12" id="KW-0560">Oxidoreductase</keyword>
<dbReference type="OrthoDB" id="3000483at2759"/>
<evidence type="ECO:0000256" key="2">
    <source>
        <dbReference type="ARBA" id="ARBA00011771"/>
    </source>
</evidence>
<comment type="subunit">
    <text evidence="2">Heterodimer of a large and a small subunit.</text>
</comment>
<dbReference type="FunFam" id="3.20.70.20:FF:000010">
    <property type="entry name" value="Ribonucleoside-diphosphate reductase"/>
    <property type="match status" value="1"/>
</dbReference>
<dbReference type="InterPro" id="IPR013346">
    <property type="entry name" value="NrdE_NrdA_C"/>
</dbReference>
<dbReference type="GO" id="GO:0004748">
    <property type="term" value="F:ribonucleoside-diphosphate reductase activity, thioredoxin disulfide as acceptor"/>
    <property type="evidence" value="ECO:0007669"/>
    <property type="project" value="UniProtKB-EC"/>
</dbReference>
<comment type="catalytic activity">
    <reaction evidence="10 12">
        <text>a 2'-deoxyribonucleoside 5'-diphosphate + [thioredoxin]-disulfide + H2O = a ribonucleoside 5'-diphosphate + [thioredoxin]-dithiol</text>
        <dbReference type="Rhea" id="RHEA:23252"/>
        <dbReference type="Rhea" id="RHEA-COMP:10698"/>
        <dbReference type="Rhea" id="RHEA-COMP:10700"/>
        <dbReference type="ChEBI" id="CHEBI:15377"/>
        <dbReference type="ChEBI" id="CHEBI:29950"/>
        <dbReference type="ChEBI" id="CHEBI:50058"/>
        <dbReference type="ChEBI" id="CHEBI:57930"/>
        <dbReference type="ChEBI" id="CHEBI:73316"/>
        <dbReference type="EC" id="1.17.4.1"/>
    </reaction>
</comment>
<dbReference type="AlphaFoldDB" id="A0A2A9M7K5"/>
<comment type="similarity">
    <text evidence="1 12">Belongs to the ribonucleoside diphosphate reductase large chain family.</text>
</comment>
<dbReference type="GO" id="GO:0005971">
    <property type="term" value="C:ribonucleoside-diphosphate reductase complex"/>
    <property type="evidence" value="ECO:0007669"/>
    <property type="project" value="TreeGrafter"/>
</dbReference>
<proteinExistence type="inferred from homology"/>
<dbReference type="InterPro" id="IPR005144">
    <property type="entry name" value="ATP-cone_dom"/>
</dbReference>
<dbReference type="Pfam" id="PF02867">
    <property type="entry name" value="Ribonuc_red_lgC"/>
    <property type="match status" value="1"/>
</dbReference>
<evidence type="ECO:0000313" key="16">
    <source>
        <dbReference type="Proteomes" id="UP000224006"/>
    </source>
</evidence>
<evidence type="ECO:0000256" key="11">
    <source>
        <dbReference type="PROSITE-ProRule" id="PRU00492"/>
    </source>
</evidence>
<dbReference type="InterPro" id="IPR039718">
    <property type="entry name" value="Rrm1"/>
</dbReference>
<dbReference type="PRINTS" id="PR01183">
    <property type="entry name" value="RIBORDTASEM1"/>
</dbReference>
<dbReference type="UniPathway" id="UPA00326"/>
<name>A0A2A9M7K5_BESBE</name>